<dbReference type="PANTHER" id="PTHR13353:SF5">
    <property type="entry name" value="TRANSMEMBRANE PROTEIN 19"/>
    <property type="match status" value="1"/>
</dbReference>
<evidence type="ECO:0000256" key="2">
    <source>
        <dbReference type="ARBA" id="ARBA00009012"/>
    </source>
</evidence>
<evidence type="ECO:0000256" key="1">
    <source>
        <dbReference type="ARBA" id="ARBA00004141"/>
    </source>
</evidence>
<evidence type="ECO:0000313" key="9">
    <source>
        <dbReference type="Proteomes" id="UP000777482"/>
    </source>
</evidence>
<organism evidence="8 9">
    <name type="scientific">Rhodotorula mucilaginosa</name>
    <name type="common">Yeast</name>
    <name type="synonym">Rhodotorula rubra</name>
    <dbReference type="NCBI Taxonomy" id="5537"/>
    <lineage>
        <taxon>Eukaryota</taxon>
        <taxon>Fungi</taxon>
        <taxon>Dikarya</taxon>
        <taxon>Basidiomycota</taxon>
        <taxon>Pucciniomycotina</taxon>
        <taxon>Microbotryomycetes</taxon>
        <taxon>Sporidiobolales</taxon>
        <taxon>Sporidiobolaceae</taxon>
        <taxon>Rhodotorula</taxon>
    </lineage>
</organism>
<evidence type="ECO:0000256" key="3">
    <source>
        <dbReference type="ARBA" id="ARBA00022692"/>
    </source>
</evidence>
<comment type="subcellular location">
    <subcellularLocation>
        <location evidence="1">Membrane</location>
        <topology evidence="1">Multi-pass membrane protein</topology>
    </subcellularLocation>
</comment>
<evidence type="ECO:0000256" key="6">
    <source>
        <dbReference type="SAM" id="MobiDB-lite"/>
    </source>
</evidence>
<accession>A0A9P6W093</accession>
<evidence type="ECO:0000256" key="4">
    <source>
        <dbReference type="ARBA" id="ARBA00022989"/>
    </source>
</evidence>
<keyword evidence="5 7" id="KW-0472">Membrane</keyword>
<proteinExistence type="inferred from homology"/>
<keyword evidence="9" id="KW-1185">Reference proteome</keyword>
<dbReference type="Gene3D" id="3.90.226.10">
    <property type="entry name" value="2-enoyl-CoA Hydratase, Chain A, domain 1"/>
    <property type="match status" value="1"/>
</dbReference>
<dbReference type="InterPro" id="IPR001753">
    <property type="entry name" value="Enoyl-CoA_hydra/iso"/>
</dbReference>
<comment type="similarity">
    <text evidence="2">Belongs to the TMEM19 family.</text>
</comment>
<evidence type="ECO:0000256" key="5">
    <source>
        <dbReference type="ARBA" id="ARBA00023136"/>
    </source>
</evidence>
<dbReference type="PANTHER" id="PTHR13353">
    <property type="entry name" value="TRANSMEMBRANE PROTEIN 19"/>
    <property type="match status" value="1"/>
</dbReference>
<evidence type="ECO:0000256" key="7">
    <source>
        <dbReference type="SAM" id="Phobius"/>
    </source>
</evidence>
<feature type="transmembrane region" description="Helical" evidence="7">
    <location>
        <begin position="36"/>
        <end position="59"/>
    </location>
</feature>
<reference evidence="8 9" key="1">
    <citation type="submission" date="2020-11" db="EMBL/GenBank/DDBJ databases">
        <title>Kefir isolates.</title>
        <authorList>
            <person name="Marcisauskas S."/>
            <person name="Kim Y."/>
            <person name="Blasche S."/>
        </authorList>
    </citation>
    <scope>NUCLEOTIDE SEQUENCE [LARGE SCALE GENOMIC DNA]</scope>
    <source>
        <strain evidence="8 9">KR</strain>
    </source>
</reference>
<protein>
    <submittedName>
        <fullName evidence="8">Uncharacterized protein</fullName>
    </submittedName>
</protein>
<keyword evidence="4 7" id="KW-1133">Transmembrane helix</keyword>
<feature type="region of interest" description="Disordered" evidence="6">
    <location>
        <begin position="81"/>
        <end position="102"/>
    </location>
</feature>
<dbReference type="Pfam" id="PF00378">
    <property type="entry name" value="ECH_1"/>
    <property type="match status" value="1"/>
</dbReference>
<feature type="compositionally biased region" description="Polar residues" evidence="6">
    <location>
        <begin position="85"/>
        <end position="94"/>
    </location>
</feature>
<dbReference type="SUPFAM" id="SSF52096">
    <property type="entry name" value="ClpP/crotonase"/>
    <property type="match status" value="1"/>
</dbReference>
<sequence length="639" mass="67726">MSVRMYPGAFAIAVLAAARGYRSGSLDPGGAAAAALLGYSALANPLSVFGVCLLGFYLAGSRATKVKAAIKATYEEPEHEAVSVDQASRTTSKSVRVEPKSGGNRSATQVACNALLGTACAVTWRYLYSGEIGTRAGWAEEGRWCVVAGRNQGGEEETSRVLILAAVAFWAACCGDTFASEVGPALEIFTHPSWLGILSSRPPILITTLRPCPRGTNGGVSVWGTLVSLLGGILVSALAVISLALQGQAAACGGRGRYGSSWWWAMELLLLGGLSGLGGSMIDSLLGGVFQSTYFSKTRSLVVHAPEPSSAHPDDEIIRVPGSGWDFLRVGILHHPVPPLPSSLSSALAVHERRHRHGPTTGIDMATVSFPRGNKDAWASVSEPASGVFVLSMNNLPDNRLLPEVIRQALLPALDYVELAWHKASKAGTNKGGALVLTGERKVGKFFSNGLQLECLAEYPTFFRDYYYKLLARIMTFPLHTIAAINGHCFAGGLCLALACDWRICRPDRTWLCMNELQFGAPLPAGMAAVLQARLTEPVVRKVMLTAHRYTAPEALASGLVDEIVPADGSEAAISFAITKAMGMAPLAESGVLRAMKEVLYAPALTMLARHEPPSIGLPQKENAYAFKALLAAEVAAKL</sequence>
<feature type="transmembrane region" description="Helical" evidence="7">
    <location>
        <begin position="220"/>
        <end position="244"/>
    </location>
</feature>
<dbReference type="GO" id="GO:0016020">
    <property type="term" value="C:membrane"/>
    <property type="evidence" value="ECO:0007669"/>
    <property type="project" value="UniProtKB-SubCell"/>
</dbReference>
<dbReference type="InterPro" id="IPR029045">
    <property type="entry name" value="ClpP/crotonase-like_dom_sf"/>
</dbReference>
<dbReference type="EMBL" id="PUHQ01000046">
    <property type="protein sequence ID" value="KAG0660269.1"/>
    <property type="molecule type" value="Genomic_DNA"/>
</dbReference>
<dbReference type="OrthoDB" id="1696280at2759"/>
<comment type="caution">
    <text evidence="8">The sequence shown here is derived from an EMBL/GenBank/DDBJ whole genome shotgun (WGS) entry which is preliminary data.</text>
</comment>
<gene>
    <name evidence="8" type="ORF">C6P46_004723</name>
</gene>
<keyword evidence="3 7" id="KW-0812">Transmembrane</keyword>
<evidence type="ECO:0000313" key="8">
    <source>
        <dbReference type="EMBL" id="KAG0660269.1"/>
    </source>
</evidence>
<dbReference type="CDD" id="cd06558">
    <property type="entry name" value="crotonase-like"/>
    <property type="match status" value="1"/>
</dbReference>
<dbReference type="AlphaFoldDB" id="A0A9P6W093"/>
<dbReference type="InterPro" id="IPR002794">
    <property type="entry name" value="DUF92_TMEM19"/>
</dbReference>
<dbReference type="Proteomes" id="UP000777482">
    <property type="component" value="Unassembled WGS sequence"/>
</dbReference>
<name>A0A9P6W093_RHOMI</name>
<dbReference type="Pfam" id="PF01940">
    <property type="entry name" value="DUF92"/>
    <property type="match status" value="1"/>
</dbReference>
<feature type="transmembrane region" description="Helical" evidence="7">
    <location>
        <begin position="264"/>
        <end position="290"/>
    </location>
</feature>